<comment type="caution">
    <text evidence="3">The sequence shown here is derived from an EMBL/GenBank/DDBJ whole genome shotgun (WGS) entry which is preliminary data.</text>
</comment>
<reference evidence="3 4" key="1">
    <citation type="submission" date="2019-11" db="EMBL/GenBank/DDBJ databases">
        <title>Novel species isolated from a subtropical stream in China.</title>
        <authorList>
            <person name="Lu H."/>
        </authorList>
    </citation>
    <scope>NUCLEOTIDE SEQUENCE [LARGE SCALE GENOMIC DNA]</scope>
    <source>
        <strain evidence="3 4">FT80W</strain>
    </source>
</reference>
<sequence length="155" mass="17528">MKAHLIYVAAMLMPLLAQAQSSEAARYVNRQGVEIIQNRVTETPPASASKPAITEAAAPRATAERPAAVHDARFQISSREQNERDRDRLVILRQELQTEIENYQAKNKILHSPSLQASLSEEQLQRVRDITHAHEQNIRDLNNEISRALRDTSKN</sequence>
<evidence type="ECO:0000313" key="4">
    <source>
        <dbReference type="Proteomes" id="UP000433309"/>
    </source>
</evidence>
<evidence type="ECO:0000256" key="1">
    <source>
        <dbReference type="SAM" id="MobiDB-lite"/>
    </source>
</evidence>
<evidence type="ECO:0000256" key="2">
    <source>
        <dbReference type="SAM" id="SignalP"/>
    </source>
</evidence>
<dbReference type="RefSeq" id="WP_154375696.1">
    <property type="nucleotide sequence ID" value="NZ_WKJK01000004.1"/>
</dbReference>
<proteinExistence type="predicted"/>
<dbReference type="AlphaFoldDB" id="A0A6I2KW72"/>
<accession>A0A6I2KW72</accession>
<dbReference type="Proteomes" id="UP000433309">
    <property type="component" value="Unassembled WGS sequence"/>
</dbReference>
<evidence type="ECO:0000313" key="3">
    <source>
        <dbReference type="EMBL" id="MRW90355.1"/>
    </source>
</evidence>
<feature type="signal peptide" evidence="2">
    <location>
        <begin position="1"/>
        <end position="19"/>
    </location>
</feature>
<keyword evidence="2" id="KW-0732">Signal</keyword>
<evidence type="ECO:0008006" key="5">
    <source>
        <dbReference type="Google" id="ProtNLM"/>
    </source>
</evidence>
<gene>
    <name evidence="3" type="ORF">GJ699_10190</name>
</gene>
<protein>
    <recommendedName>
        <fullName evidence="5">DUF4124 domain-containing protein</fullName>
    </recommendedName>
</protein>
<feature type="compositionally biased region" description="Low complexity" evidence="1">
    <location>
        <begin position="57"/>
        <end position="66"/>
    </location>
</feature>
<dbReference type="EMBL" id="WKJK01000004">
    <property type="protein sequence ID" value="MRW90355.1"/>
    <property type="molecule type" value="Genomic_DNA"/>
</dbReference>
<name>A0A6I2KW72_9BURK</name>
<feature type="chain" id="PRO_5026179994" description="DUF4124 domain-containing protein" evidence="2">
    <location>
        <begin position="20"/>
        <end position="155"/>
    </location>
</feature>
<keyword evidence="4" id="KW-1185">Reference proteome</keyword>
<organism evidence="3 4">
    <name type="scientific">Duganella guangzhouensis</name>
    <dbReference type="NCBI Taxonomy" id="2666084"/>
    <lineage>
        <taxon>Bacteria</taxon>
        <taxon>Pseudomonadati</taxon>
        <taxon>Pseudomonadota</taxon>
        <taxon>Betaproteobacteria</taxon>
        <taxon>Burkholderiales</taxon>
        <taxon>Oxalobacteraceae</taxon>
        <taxon>Telluria group</taxon>
        <taxon>Duganella</taxon>
    </lineage>
</organism>
<feature type="region of interest" description="Disordered" evidence="1">
    <location>
        <begin position="57"/>
        <end position="81"/>
    </location>
</feature>